<accession>A0A660CDU5</accession>
<evidence type="ECO:0000313" key="2">
    <source>
        <dbReference type="Proteomes" id="UP000317303"/>
    </source>
</evidence>
<organism evidence="1 2">
    <name type="scientific">Prauserella rugosa</name>
    <dbReference type="NCBI Taxonomy" id="43354"/>
    <lineage>
        <taxon>Bacteria</taxon>
        <taxon>Bacillati</taxon>
        <taxon>Actinomycetota</taxon>
        <taxon>Actinomycetes</taxon>
        <taxon>Pseudonocardiales</taxon>
        <taxon>Pseudonocardiaceae</taxon>
        <taxon>Prauserella</taxon>
    </lineage>
</organism>
<dbReference type="OrthoDB" id="4764243at2"/>
<dbReference type="AlphaFoldDB" id="A0A660CDU5"/>
<reference evidence="1 2" key="1">
    <citation type="submission" date="2019-07" db="EMBL/GenBank/DDBJ databases">
        <title>R&amp;d 2014.</title>
        <authorList>
            <person name="Klenk H.-P."/>
        </authorList>
    </citation>
    <scope>NUCLEOTIDE SEQUENCE [LARGE SCALE GENOMIC DNA]</scope>
    <source>
        <strain evidence="1 2">DSM 43194</strain>
    </source>
</reference>
<protein>
    <submittedName>
        <fullName evidence="1">T4 beta protein</fullName>
    </submittedName>
</protein>
<dbReference type="EMBL" id="VLJV01000001">
    <property type="protein sequence ID" value="TWH19893.1"/>
    <property type="molecule type" value="Genomic_DNA"/>
</dbReference>
<dbReference type="RefSeq" id="WP_048807108.1">
    <property type="nucleotide sequence ID" value="NZ_JOIJ01000015.1"/>
</dbReference>
<dbReference type="Proteomes" id="UP000317303">
    <property type="component" value="Unassembled WGS sequence"/>
</dbReference>
<sequence length="349" mass="37239">MAHSALTWVALRAKGGETSAITRMPRDHIHRVQPMMILDQASTAESQLSCAVRSAQHLHCHGRALAVDATDTEPSEFAPQGPLGALIDRLEAESDLFGSLPILPVVRHGATVQMAASIGRLGSETGTGVAVRLRPSAHLAVELARLLAAVRTPPSSTDIVLDLGFVESATTHTTDRVVSSVEAVKTTAEFRSLVLLSGSVPAQLDRRGAWRQDRHEEQLWHAATTQHTDVLFGDYGVVHPAPGQGWRARHVSVKYSCRAGWWYGRRPIPSPDDAESPSVDGPPRARAFRNVCRDLTDDAVFAGPDFSWGDHALSVAADGGAKGLGDSSKPIAFATSHHLAYLAGMGTAA</sequence>
<evidence type="ECO:0000313" key="1">
    <source>
        <dbReference type="EMBL" id="TWH19893.1"/>
    </source>
</evidence>
<name>A0A660CDU5_9PSEU</name>
<keyword evidence="2" id="KW-1185">Reference proteome</keyword>
<proteinExistence type="predicted"/>
<comment type="caution">
    <text evidence="1">The sequence shown here is derived from an EMBL/GenBank/DDBJ whole genome shotgun (WGS) entry which is preliminary data.</text>
</comment>
<gene>
    <name evidence="1" type="ORF">JD82_01730</name>
</gene>
<dbReference type="Pfam" id="PF14350">
    <property type="entry name" value="Beta_protein"/>
    <property type="match status" value="1"/>
</dbReference>
<dbReference type="InterPro" id="IPR025683">
    <property type="entry name" value="Protein_beta"/>
</dbReference>